<organism evidence="7 8">
    <name type="scientific">Nitrolancea hollandica Lb</name>
    <dbReference type="NCBI Taxonomy" id="1129897"/>
    <lineage>
        <taxon>Bacteria</taxon>
        <taxon>Pseudomonadati</taxon>
        <taxon>Thermomicrobiota</taxon>
        <taxon>Thermomicrobia</taxon>
        <taxon>Sphaerobacterales</taxon>
        <taxon>Sphaerobacterineae</taxon>
        <taxon>Sphaerobacteraceae</taxon>
        <taxon>Nitrolancea</taxon>
    </lineage>
</organism>
<evidence type="ECO:0000256" key="6">
    <source>
        <dbReference type="SAM" id="Phobius"/>
    </source>
</evidence>
<feature type="transmembrane region" description="Helical" evidence="6">
    <location>
        <begin position="63"/>
        <end position="86"/>
    </location>
</feature>
<accession>I4EHZ3</accession>
<evidence type="ECO:0000256" key="4">
    <source>
        <dbReference type="ARBA" id="ARBA00022989"/>
    </source>
</evidence>
<dbReference type="GO" id="GO:0005886">
    <property type="term" value="C:plasma membrane"/>
    <property type="evidence" value="ECO:0007669"/>
    <property type="project" value="UniProtKB-SubCell"/>
</dbReference>
<feature type="transmembrane region" description="Helical" evidence="6">
    <location>
        <begin position="313"/>
        <end position="333"/>
    </location>
</feature>
<dbReference type="Proteomes" id="UP000004221">
    <property type="component" value="Unassembled WGS sequence"/>
</dbReference>
<feature type="transmembrane region" description="Helical" evidence="6">
    <location>
        <begin position="195"/>
        <end position="218"/>
    </location>
</feature>
<dbReference type="PANTHER" id="PTHR30250">
    <property type="entry name" value="PST FAMILY PREDICTED COLANIC ACID TRANSPORTER"/>
    <property type="match status" value="1"/>
</dbReference>
<dbReference type="Pfam" id="PF01943">
    <property type="entry name" value="Polysacc_synt"/>
    <property type="match status" value="1"/>
</dbReference>
<evidence type="ECO:0000313" key="8">
    <source>
        <dbReference type="Proteomes" id="UP000004221"/>
    </source>
</evidence>
<dbReference type="AlphaFoldDB" id="I4EHZ3"/>
<dbReference type="InterPro" id="IPR002797">
    <property type="entry name" value="Polysacc_synth"/>
</dbReference>
<feature type="transmembrane region" description="Helical" evidence="6">
    <location>
        <begin position="339"/>
        <end position="361"/>
    </location>
</feature>
<evidence type="ECO:0000256" key="3">
    <source>
        <dbReference type="ARBA" id="ARBA00022692"/>
    </source>
</evidence>
<keyword evidence="8" id="KW-1185">Reference proteome</keyword>
<comment type="caution">
    <text evidence="7">The sequence shown here is derived from an EMBL/GenBank/DDBJ whole genome shotgun (WGS) entry which is preliminary data.</text>
</comment>
<protein>
    <submittedName>
        <fullName evidence="7">Putative Polysaccharide biosynthesis protein</fullName>
    </submittedName>
</protein>
<name>I4EHZ3_9BACT</name>
<feature type="transmembrane region" description="Helical" evidence="6">
    <location>
        <begin position="381"/>
        <end position="401"/>
    </location>
</feature>
<dbReference type="EMBL" id="CAGS01000259">
    <property type="protein sequence ID" value="CCF84305.1"/>
    <property type="molecule type" value="Genomic_DNA"/>
</dbReference>
<reference evidence="7 8" key="1">
    <citation type="journal article" date="2012" name="ISME J.">
        <title>Nitrification expanded: discovery, physiology and genomics of a nitrite-oxidizing bacterium from the phylum Chloroflexi.</title>
        <authorList>
            <person name="Sorokin D.Y."/>
            <person name="Lucker S."/>
            <person name="Vejmelkova D."/>
            <person name="Kostrikina N.A."/>
            <person name="Kleerebezem R."/>
            <person name="Rijpstra W.I."/>
            <person name="Damste J.S."/>
            <person name="Le Paslier D."/>
            <person name="Muyzer G."/>
            <person name="Wagner M."/>
            <person name="van Loosdrecht M.C."/>
            <person name="Daims H."/>
        </authorList>
    </citation>
    <scope>NUCLEOTIDE SEQUENCE [LARGE SCALE GENOMIC DNA]</scope>
    <source>
        <strain evidence="8">none</strain>
    </source>
</reference>
<evidence type="ECO:0000256" key="2">
    <source>
        <dbReference type="ARBA" id="ARBA00022475"/>
    </source>
</evidence>
<sequence>MRERRPRRFGGWEQLRGRGAGDLLRIRHHRIFQNAVALYAAQFVGYVLPLISIPYLARTLGPASLGLVAFAQVIGTYVQLVIEYGFRLSATREVSRYRDSSDRLAEILAGVTGARVILCLGCLSIIGLAQLLIPSLRDDGPFLWMAVLWGMAYALRPLWFFLGLERVRLITAVDILAAGVATVGIFVFVHGPDDALTVLILQAGGATLSTAIATILAYRQVAFRLPKVSDVWNALRLGWSVFVYRSAGDLYSRSNVFILGFLAPAQIIGFYAGAEKINRTAMSLMYPISTALYPHTSRLAYQEQNGLARIVRTYTLIMGLGGVLVAAAAYPLTPLVLPIILGPGYGASIPIFQILALLFPITWMSIPLEIQWMIPLGLEDVLIKLTFAAGVAHFILTIGMISQFGAIGAAWAFVISQLCFLAAIWIFLNRRKLNPFDHHHALSSLSAAATGNTQDTD</sequence>
<keyword evidence="4 6" id="KW-1133">Transmembrane helix</keyword>
<comment type="subcellular location">
    <subcellularLocation>
        <location evidence="1">Cell membrane</location>
        <topology evidence="1">Multi-pass membrane protein</topology>
    </subcellularLocation>
</comment>
<dbReference type="OrthoDB" id="9815702at2"/>
<evidence type="ECO:0000256" key="1">
    <source>
        <dbReference type="ARBA" id="ARBA00004651"/>
    </source>
</evidence>
<dbReference type="RefSeq" id="WP_008478382.1">
    <property type="nucleotide sequence ID" value="NZ_CAGS01000259.1"/>
</dbReference>
<feature type="transmembrane region" description="Helical" evidence="6">
    <location>
        <begin position="35"/>
        <end position="57"/>
    </location>
</feature>
<evidence type="ECO:0000256" key="5">
    <source>
        <dbReference type="ARBA" id="ARBA00023136"/>
    </source>
</evidence>
<keyword evidence="5 6" id="KW-0472">Membrane</keyword>
<keyword evidence="3 6" id="KW-0812">Transmembrane</keyword>
<evidence type="ECO:0000313" key="7">
    <source>
        <dbReference type="EMBL" id="CCF84305.1"/>
    </source>
</evidence>
<feature type="transmembrane region" description="Helical" evidence="6">
    <location>
        <begin position="169"/>
        <end position="189"/>
    </location>
</feature>
<dbReference type="CDD" id="cd13128">
    <property type="entry name" value="MATE_Wzx_like"/>
    <property type="match status" value="1"/>
</dbReference>
<keyword evidence="2" id="KW-1003">Cell membrane</keyword>
<proteinExistence type="predicted"/>
<feature type="transmembrane region" description="Helical" evidence="6">
    <location>
        <begin position="407"/>
        <end position="428"/>
    </location>
</feature>
<dbReference type="InterPro" id="IPR050833">
    <property type="entry name" value="Poly_Biosynth_Transport"/>
</dbReference>
<gene>
    <name evidence="7" type="ORF">NITHO_3310022</name>
</gene>
<feature type="transmembrane region" description="Helical" evidence="6">
    <location>
        <begin position="107"/>
        <end position="130"/>
    </location>
</feature>
<feature type="transmembrane region" description="Helical" evidence="6">
    <location>
        <begin position="142"/>
        <end position="162"/>
    </location>
</feature>
<dbReference type="PANTHER" id="PTHR30250:SF11">
    <property type="entry name" value="O-ANTIGEN TRANSPORTER-RELATED"/>
    <property type="match status" value="1"/>
</dbReference>